<evidence type="ECO:0000313" key="13">
    <source>
        <dbReference type="EMBL" id="OAT36733.1"/>
    </source>
</evidence>
<comment type="caution">
    <text evidence="13">The sequence shown here is derived from an EMBL/GenBank/DDBJ whole genome shotgun (WGS) entry which is preliminary data.</text>
</comment>
<evidence type="ECO:0000313" key="14">
    <source>
        <dbReference type="Proteomes" id="UP000094023"/>
    </source>
</evidence>
<evidence type="ECO:0000256" key="4">
    <source>
        <dbReference type="ARBA" id="ARBA00007974"/>
    </source>
</evidence>
<dbReference type="InterPro" id="IPR013377">
    <property type="entry name" value="FlgJ"/>
</dbReference>
<dbReference type="InterPro" id="IPR019301">
    <property type="entry name" value="Flagellar_prot_FlgJ_N"/>
</dbReference>
<evidence type="ECO:0000256" key="11">
    <source>
        <dbReference type="ARBA" id="ARBA00030835"/>
    </source>
</evidence>
<evidence type="ECO:0000256" key="2">
    <source>
        <dbReference type="ARBA" id="ARBA00004418"/>
    </source>
</evidence>
<dbReference type="GO" id="GO:0042597">
    <property type="term" value="C:periplasmic space"/>
    <property type="evidence" value="ECO:0007669"/>
    <property type="project" value="UniProtKB-SubCell"/>
</dbReference>
<sequence length="328" mass="36158">MKDLSMLSSMPNISSPAYDSNALNKLKYQVGQSNDKQGLRQVAQQLEGVFVQMMLKSMREAIPQESMFNSESTKMYTSLYDQQISQDLAKKGLGFADMIEKQLSANVTLEPSEMAGKTPMPLDNTDIFQSMPTQALEQVYRAMKPYQTAFESTIGKLKGLSESSTSFASRLLGPAKQATEGTGVHHLLVVAQAALESGWGKREILTGEGKPSYNLFGIKAGGNWKGPVTNIMTTEVIDGKSIKIRDNFRVYGSYVEAIQDYLRLLTESPRYAKVPQAQTPEQAAYRIQEAGYATDPSYAKKLVSIIGQLKGSGEQVAKTYTHDLSELF</sequence>
<evidence type="ECO:0000256" key="1">
    <source>
        <dbReference type="ARBA" id="ARBA00002954"/>
    </source>
</evidence>
<comment type="similarity">
    <text evidence="3">In the N-terminal section; belongs to the FlgJ family.</text>
</comment>
<keyword evidence="8 13" id="KW-0378">Hydrolase</keyword>
<evidence type="ECO:0000259" key="12">
    <source>
        <dbReference type="SMART" id="SM00047"/>
    </source>
</evidence>
<dbReference type="Gene3D" id="2.10.70.40">
    <property type="entry name" value="peptidoglycan hydrolase"/>
    <property type="match status" value="1"/>
</dbReference>
<dbReference type="PRINTS" id="PR01002">
    <property type="entry name" value="FLGFLGJ"/>
</dbReference>
<comment type="similarity">
    <text evidence="4">In the C-terminal section; belongs to the glycosyl hydrolase 73 family.</text>
</comment>
<organism evidence="13 14">
    <name type="scientific">Proteus myxofaciens ATCC 19692</name>
    <dbReference type="NCBI Taxonomy" id="1354337"/>
    <lineage>
        <taxon>Bacteria</taxon>
        <taxon>Pseudomonadati</taxon>
        <taxon>Pseudomonadota</taxon>
        <taxon>Gammaproteobacteria</taxon>
        <taxon>Enterobacterales</taxon>
        <taxon>Morganellaceae</taxon>
        <taxon>Proteus</taxon>
    </lineage>
</organism>
<dbReference type="Pfam" id="PF01832">
    <property type="entry name" value="Glucosaminidase"/>
    <property type="match status" value="1"/>
</dbReference>
<evidence type="ECO:0000256" key="5">
    <source>
        <dbReference type="ARBA" id="ARBA00013433"/>
    </source>
</evidence>
<reference evidence="13 14" key="1">
    <citation type="submission" date="2016-04" db="EMBL/GenBank/DDBJ databases">
        <title>ATOL: Assembling a taxonomically balanced genome-scale reconstruction of the evolutionary history of the Enterobacteriaceae.</title>
        <authorList>
            <person name="Plunkett G.III."/>
            <person name="Neeno-Eckwall E.C."/>
            <person name="Glasner J.D."/>
            <person name="Perna N.T."/>
        </authorList>
    </citation>
    <scope>NUCLEOTIDE SEQUENCE [LARGE SCALE GENOMIC DNA]</scope>
    <source>
        <strain evidence="13 14">ATCC 19692</strain>
    </source>
</reference>
<name>A0A198GHZ6_9GAMM</name>
<accession>A0A198GHZ6</accession>
<dbReference type="SMART" id="SM00047">
    <property type="entry name" value="LYZ2"/>
    <property type="match status" value="1"/>
</dbReference>
<dbReference type="PATRIC" id="fig|1354337.4.peg.499"/>
<comment type="subcellular location">
    <subcellularLocation>
        <location evidence="2">Periplasm</location>
    </subcellularLocation>
</comment>
<dbReference type="GO" id="GO:0004040">
    <property type="term" value="F:amidase activity"/>
    <property type="evidence" value="ECO:0007669"/>
    <property type="project" value="InterPro"/>
</dbReference>
<evidence type="ECO:0000256" key="7">
    <source>
        <dbReference type="ARBA" id="ARBA00022795"/>
    </source>
</evidence>
<dbReference type="GO" id="GO:0044780">
    <property type="term" value="P:bacterial-type flagellum assembly"/>
    <property type="evidence" value="ECO:0007669"/>
    <property type="project" value="InterPro"/>
</dbReference>
<keyword evidence="10" id="KW-0961">Cell wall biogenesis/degradation</keyword>
<gene>
    <name evidence="13" type="ORF">M983_0482</name>
</gene>
<dbReference type="Gene3D" id="1.10.530.10">
    <property type="match status" value="1"/>
</dbReference>
<feature type="domain" description="Mannosyl-glycoprotein endo-beta-N-acetylglucosamidase-like" evidence="12">
    <location>
        <begin position="157"/>
        <end position="321"/>
    </location>
</feature>
<comment type="function">
    <text evidence="1">Flagellum-specific muramidase which hydrolyzes the peptidoglycan layer to assemble the rod structure in the periplasmic space.</text>
</comment>
<evidence type="ECO:0000256" key="6">
    <source>
        <dbReference type="ARBA" id="ARBA00022764"/>
    </source>
</evidence>
<keyword evidence="9 13" id="KW-0326">Glycosidase</keyword>
<evidence type="ECO:0000256" key="10">
    <source>
        <dbReference type="ARBA" id="ARBA00023316"/>
    </source>
</evidence>
<keyword evidence="7" id="KW-1005">Bacterial flagellum biogenesis</keyword>
<dbReference type="Pfam" id="PF10135">
    <property type="entry name" value="Rod-binding"/>
    <property type="match status" value="1"/>
</dbReference>
<dbReference type="GO" id="GO:0071555">
    <property type="term" value="P:cell wall organization"/>
    <property type="evidence" value="ECO:0007669"/>
    <property type="project" value="UniProtKB-KW"/>
</dbReference>
<dbReference type="GO" id="GO:0016798">
    <property type="term" value="F:hydrolase activity, acting on glycosyl bonds"/>
    <property type="evidence" value="ECO:0007669"/>
    <property type="project" value="UniProtKB-KW"/>
</dbReference>
<proteinExistence type="inferred from homology"/>
<keyword evidence="6" id="KW-0574">Periplasm</keyword>
<evidence type="ECO:0000256" key="3">
    <source>
        <dbReference type="ARBA" id="ARBA00006880"/>
    </source>
</evidence>
<dbReference type="InterPro" id="IPR002901">
    <property type="entry name" value="MGlyc_endo_b_GlcNAc-like_dom"/>
</dbReference>
<dbReference type="PANTHER" id="PTHR33308:SF9">
    <property type="entry name" value="PEPTIDOGLYCAN HYDROLASE FLGJ"/>
    <property type="match status" value="1"/>
</dbReference>
<dbReference type="OrthoDB" id="289937at2"/>
<evidence type="ECO:0000256" key="9">
    <source>
        <dbReference type="ARBA" id="ARBA00023295"/>
    </source>
</evidence>
<dbReference type="InterPro" id="IPR051056">
    <property type="entry name" value="Glycosyl_Hydrolase_73"/>
</dbReference>
<dbReference type="Proteomes" id="UP000094023">
    <property type="component" value="Unassembled WGS sequence"/>
</dbReference>
<keyword evidence="14" id="KW-1185">Reference proteome</keyword>
<dbReference type="EMBL" id="LXEN01000019">
    <property type="protein sequence ID" value="OAT36733.1"/>
    <property type="molecule type" value="Genomic_DNA"/>
</dbReference>
<dbReference type="RefSeq" id="WP_066746485.1">
    <property type="nucleotide sequence ID" value="NZ_LXEN01000019.1"/>
</dbReference>
<dbReference type="NCBIfam" id="TIGR02541">
    <property type="entry name" value="flagell_FlgJ"/>
    <property type="match status" value="1"/>
</dbReference>
<dbReference type="PANTHER" id="PTHR33308">
    <property type="entry name" value="PEPTIDOGLYCAN HYDROLASE FLGJ"/>
    <property type="match status" value="1"/>
</dbReference>
<evidence type="ECO:0000256" key="8">
    <source>
        <dbReference type="ARBA" id="ARBA00022801"/>
    </source>
</evidence>
<protein>
    <recommendedName>
        <fullName evidence="5">Peptidoglycan hydrolase FlgJ</fullName>
    </recommendedName>
    <alternativeName>
        <fullName evidence="11">Muramidase FlgJ</fullName>
    </alternativeName>
</protein>
<dbReference type="AlphaFoldDB" id="A0A198GHZ6"/>
<dbReference type="GO" id="GO:0071973">
    <property type="term" value="P:bacterial-type flagellum-dependent cell motility"/>
    <property type="evidence" value="ECO:0007669"/>
    <property type="project" value="TreeGrafter"/>
</dbReference>
<dbReference type="STRING" id="1354337.M983_0482"/>